<accession>A0ACC0EMH0</accession>
<dbReference type="EMBL" id="CM045868">
    <property type="protein sequence ID" value="KAI7956792.1"/>
    <property type="molecule type" value="Genomic_DNA"/>
</dbReference>
<reference evidence="1 2" key="3">
    <citation type="journal article" date="2022" name="Microbiol. Spectr.">
        <title>Folding features and dynamics of 3D genome architecture in plant fungal pathogens.</title>
        <authorList>
            <person name="Xia C."/>
        </authorList>
    </citation>
    <scope>NUCLEOTIDE SEQUENCE [LARGE SCALE GENOMIC DNA]</scope>
    <source>
        <strain evidence="1 2">93-210</strain>
    </source>
</reference>
<reference evidence="2" key="1">
    <citation type="journal article" date="2018" name="BMC Genomics">
        <title>Genomic insights into host adaptation between the wheat stripe rust pathogen (Puccinia striiformis f. sp. tritici) and the barley stripe rust pathogen (Puccinia striiformis f. sp. hordei).</title>
        <authorList>
            <person name="Xia C."/>
            <person name="Wang M."/>
            <person name="Yin C."/>
            <person name="Cornejo O.E."/>
            <person name="Hulbert S.H."/>
            <person name="Chen X."/>
        </authorList>
    </citation>
    <scope>NUCLEOTIDE SEQUENCE [LARGE SCALE GENOMIC DNA]</scope>
    <source>
        <strain evidence="2">93-210</strain>
    </source>
</reference>
<dbReference type="Proteomes" id="UP001060170">
    <property type="component" value="Chromosome 4"/>
</dbReference>
<comment type="caution">
    <text evidence="1">The sequence shown here is derived from an EMBL/GenBank/DDBJ whole genome shotgun (WGS) entry which is preliminary data.</text>
</comment>
<organism evidence="1 2">
    <name type="scientific">Puccinia striiformis f. sp. tritici</name>
    <dbReference type="NCBI Taxonomy" id="168172"/>
    <lineage>
        <taxon>Eukaryota</taxon>
        <taxon>Fungi</taxon>
        <taxon>Dikarya</taxon>
        <taxon>Basidiomycota</taxon>
        <taxon>Pucciniomycotina</taxon>
        <taxon>Pucciniomycetes</taxon>
        <taxon>Pucciniales</taxon>
        <taxon>Pucciniaceae</taxon>
        <taxon>Puccinia</taxon>
    </lineage>
</organism>
<protein>
    <submittedName>
        <fullName evidence="1">Uncharacterized protein</fullName>
    </submittedName>
</protein>
<reference evidence="2" key="2">
    <citation type="journal article" date="2018" name="Mol. Plant Microbe Interact.">
        <title>Genome sequence resources for the wheat stripe rust pathogen (Puccinia striiformis f. sp. tritici) and the barley stripe rust pathogen (Puccinia striiformis f. sp. hordei).</title>
        <authorList>
            <person name="Xia C."/>
            <person name="Wang M."/>
            <person name="Yin C."/>
            <person name="Cornejo O.E."/>
            <person name="Hulbert S.H."/>
            <person name="Chen X."/>
        </authorList>
    </citation>
    <scope>NUCLEOTIDE SEQUENCE [LARGE SCALE GENOMIC DNA]</scope>
    <source>
        <strain evidence="2">93-210</strain>
    </source>
</reference>
<proteinExistence type="predicted"/>
<name>A0ACC0EMH0_9BASI</name>
<gene>
    <name evidence="1" type="ORF">MJO28_003887</name>
</gene>
<evidence type="ECO:0000313" key="1">
    <source>
        <dbReference type="EMBL" id="KAI7956792.1"/>
    </source>
</evidence>
<keyword evidence="2" id="KW-1185">Reference proteome</keyword>
<sequence>MKEINPVPETLTTNPGKAQEGIKLTLDTVPASAPEVKPTKNSQNPPEYFFLFSFLFLALIDLTLHT</sequence>
<evidence type="ECO:0000313" key="2">
    <source>
        <dbReference type="Proteomes" id="UP001060170"/>
    </source>
</evidence>